<dbReference type="Gene3D" id="3.40.50.1820">
    <property type="entry name" value="alpha/beta hydrolase"/>
    <property type="match status" value="1"/>
</dbReference>
<dbReference type="InterPro" id="IPR020009">
    <property type="entry name" value="VolA/Pla-1/cef"/>
</dbReference>
<dbReference type="InterPro" id="IPR025920">
    <property type="entry name" value="Lipase_bact_N"/>
</dbReference>
<dbReference type="InterPro" id="IPR029058">
    <property type="entry name" value="AB_hydrolase_fold"/>
</dbReference>
<keyword evidence="3" id="KW-1185">Reference proteome</keyword>
<dbReference type="SUPFAM" id="SSF53474">
    <property type="entry name" value="alpha/beta-Hydrolases"/>
    <property type="match status" value="1"/>
</dbReference>
<dbReference type="Pfam" id="PF12262">
    <property type="entry name" value="Lipase_bact_N"/>
    <property type="match status" value="1"/>
</dbReference>
<organism evidence="2 3">
    <name type="scientific">Shewanella mangrovi</name>
    <dbReference type="NCBI Taxonomy" id="1515746"/>
    <lineage>
        <taxon>Bacteria</taxon>
        <taxon>Pseudomonadati</taxon>
        <taxon>Pseudomonadota</taxon>
        <taxon>Gammaproteobacteria</taxon>
        <taxon>Alteromonadales</taxon>
        <taxon>Shewanellaceae</taxon>
        <taxon>Shewanella</taxon>
    </lineage>
</organism>
<comment type="caution">
    <text evidence="2">The sequence shown here is derived from an EMBL/GenBank/DDBJ whole genome shotgun (WGS) entry which is preliminary data.</text>
</comment>
<accession>A0A094JZZ5</accession>
<feature type="domain" description="Bacterial virulence factor lipase N-terminal" evidence="1">
    <location>
        <begin position="45"/>
        <end position="268"/>
    </location>
</feature>
<reference evidence="2 3" key="1">
    <citation type="submission" date="2014-06" db="EMBL/GenBank/DDBJ databases">
        <title>Shewanella sp. YQH10.</title>
        <authorList>
            <person name="Liu Y."/>
            <person name="Zeng R."/>
        </authorList>
    </citation>
    <scope>NUCLEOTIDE SEQUENCE [LARGE SCALE GENOMIC DNA]</scope>
    <source>
        <strain evidence="2 3">YQH10</strain>
    </source>
</reference>
<dbReference type="OrthoDB" id="5477453at2"/>
<sequence length="818" mass="83399">MKRLYLSVIAASVIALTGCGGSDNHKDSSDDSQVTNYSHLVFNPTASEVPVPNALLRNGTFDGTLVMPNEATGDYTDPSIAIGALDGWSTTQPISIDVDLASDDGTARTLLASSVYQPGAVRVFEAVAGGPLSSDSDCQALDNGSACSVGDELTWGVDFVSMASGNSIAIVPLKPLKPGTSYVYATTNLIMDSAGQPVMPSESYSVYRQDVTTSPIGSASTLWIQTLINSYEQGMANAHGVNLDGITYSGMFTTQSIGDVYEAVKLAMLSREAYQPVWAQQPVATGLTVAQAAGLTADSGTAYVLANLADLYMGALRLPIYGSCSSAGCSSGINGFWHAAGDSPVAVIQALQTGQLSLENFSAQAQAYGIDAQAALTTPSLMVGRTWTLDSGAQVDATRHLTGYNPLPAVQGYEVVPVMVSVPNAAKLAAFNAAQGRSFTAPTNGWPTTIAMHGLGGGKEMALAYAGAYAAAGQAVVAIDMPLHGARSFDANGDGVYEVSATDASFGPVVGTPNAFTNGTPLVFVNIGSPLSVRDNFRQATADELALRQSLNLLTTADGASPLLDASKVTAQGMSLGGIVGTDFATYASTGLVDPASGNALPNAYELKGASLVVPAGGLAGAFAGSAAFSPVLFSNVTASETFQQLVAAANTAGYAEGSAEYNALVQAVYEQFIPTFAFAIQTSIEAGDPINQAAKLADTGLPVQLIEVVGDGAGNLSDQTLPNSVSGFPLSGTEPLISSLGLTCVDSTASGSGVVRFTKGHHSSIVSPSEVPGVTDGMAAQATAEMQAEVATFAATASAGAPMIVVRDNSVVQSCAN</sequence>
<proteinExistence type="predicted"/>
<dbReference type="STRING" id="1515746.HR45_05490"/>
<name>A0A094JZZ5_9GAMM</name>
<dbReference type="RefSeq" id="WP_037440515.1">
    <property type="nucleotide sequence ID" value="NZ_JPEO01000003.1"/>
</dbReference>
<evidence type="ECO:0000313" key="3">
    <source>
        <dbReference type="Proteomes" id="UP000029264"/>
    </source>
</evidence>
<dbReference type="EMBL" id="JPEO01000003">
    <property type="protein sequence ID" value="KFZ37966.1"/>
    <property type="molecule type" value="Genomic_DNA"/>
</dbReference>
<dbReference type="NCBIfam" id="TIGR03502">
    <property type="entry name" value="lipase_Pla1_cef"/>
    <property type="match status" value="1"/>
</dbReference>
<dbReference type="PROSITE" id="PS51257">
    <property type="entry name" value="PROKAR_LIPOPROTEIN"/>
    <property type="match status" value="1"/>
</dbReference>
<evidence type="ECO:0000259" key="1">
    <source>
        <dbReference type="Pfam" id="PF12262"/>
    </source>
</evidence>
<dbReference type="AlphaFoldDB" id="A0A094JZZ5"/>
<dbReference type="eggNOG" id="COG1073">
    <property type="taxonomic scope" value="Bacteria"/>
</dbReference>
<dbReference type="Proteomes" id="UP000029264">
    <property type="component" value="Unassembled WGS sequence"/>
</dbReference>
<gene>
    <name evidence="2" type="ORF">HR45_05490</name>
</gene>
<protein>
    <submittedName>
        <fullName evidence="2">Lipase</fullName>
    </submittedName>
</protein>
<evidence type="ECO:0000313" key="2">
    <source>
        <dbReference type="EMBL" id="KFZ37966.1"/>
    </source>
</evidence>